<accession>A0A7K0KDL5</accession>
<dbReference type="AlphaFoldDB" id="A0A7K0KDL5"/>
<keyword evidence="2" id="KW-1185">Reference proteome</keyword>
<dbReference type="InterPro" id="IPR025427">
    <property type="entry name" value="DUF4160"/>
</dbReference>
<gene>
    <name evidence="1" type="ORF">FYJ73_04770</name>
</gene>
<dbReference type="EMBL" id="VUNG01000007">
    <property type="protein sequence ID" value="MST83984.1"/>
    <property type="molecule type" value="Genomic_DNA"/>
</dbReference>
<comment type="caution">
    <text evidence="1">The sequence shown here is derived from an EMBL/GenBank/DDBJ whole genome shotgun (WGS) entry which is preliminary data.</text>
</comment>
<reference evidence="1 2" key="1">
    <citation type="submission" date="2019-08" db="EMBL/GenBank/DDBJ databases">
        <title>In-depth cultivation of the pig gut microbiome towards novel bacterial diversity and tailored functional studies.</title>
        <authorList>
            <person name="Wylensek D."/>
            <person name="Hitch T.C.A."/>
            <person name="Clavel T."/>
        </authorList>
    </citation>
    <scope>NUCLEOTIDE SEQUENCE [LARGE SCALE GENOMIC DNA]</scope>
    <source>
        <strain evidence="1 2">LKV-178-WT-2A</strain>
    </source>
</reference>
<sequence>MPTIFIFFGFRFMFYSNDHAPIHVHILKDGHEAKYNVDPVEQVFNHGFKKHDILLIESVLEENREIVIDRWKNYFKEENNG</sequence>
<organism evidence="1 2">
    <name type="scientific">Hallella mizrahii</name>
    <dbReference type="NCBI Taxonomy" id="2606637"/>
    <lineage>
        <taxon>Bacteria</taxon>
        <taxon>Pseudomonadati</taxon>
        <taxon>Bacteroidota</taxon>
        <taxon>Bacteroidia</taxon>
        <taxon>Bacteroidales</taxon>
        <taxon>Prevotellaceae</taxon>
        <taxon>Hallella</taxon>
    </lineage>
</organism>
<protein>
    <submittedName>
        <fullName evidence="1">DUF4160 domain-containing protein</fullName>
    </submittedName>
</protein>
<dbReference type="Pfam" id="PF13711">
    <property type="entry name" value="DUF4160"/>
    <property type="match status" value="1"/>
</dbReference>
<evidence type="ECO:0000313" key="1">
    <source>
        <dbReference type="EMBL" id="MST83984.1"/>
    </source>
</evidence>
<evidence type="ECO:0000313" key="2">
    <source>
        <dbReference type="Proteomes" id="UP000438914"/>
    </source>
</evidence>
<dbReference type="Proteomes" id="UP000438914">
    <property type="component" value="Unassembled WGS sequence"/>
</dbReference>
<proteinExistence type="predicted"/>
<name>A0A7K0KDL5_9BACT</name>